<evidence type="ECO:0000256" key="2">
    <source>
        <dbReference type="ARBA" id="ARBA00023315"/>
    </source>
</evidence>
<dbReference type="EMBL" id="PZFK01000004">
    <property type="protein sequence ID" value="PTI30568.1"/>
    <property type="molecule type" value="Genomic_DNA"/>
</dbReference>
<gene>
    <name evidence="5" type="ORF">BU072_02430</name>
</gene>
<dbReference type="GO" id="GO:0005737">
    <property type="term" value="C:cytoplasm"/>
    <property type="evidence" value="ECO:0007669"/>
    <property type="project" value="TreeGrafter"/>
</dbReference>
<dbReference type="AlphaFoldDB" id="A0A2T4PVS1"/>
<accession>A0A2T4PVS1</accession>
<reference evidence="5 6" key="1">
    <citation type="journal article" date="2016" name="Front. Microbiol.">
        <title>Comprehensive Phylogenetic Analysis of Bovine Non-aureus Staphylococci Species Based on Whole-Genome Sequencing.</title>
        <authorList>
            <person name="Naushad S."/>
            <person name="Barkema H.W."/>
            <person name="Luby C."/>
            <person name="Condas L.A."/>
            <person name="Nobrega D.B."/>
            <person name="Carson D.A."/>
            <person name="De Buck J."/>
        </authorList>
    </citation>
    <scope>NUCLEOTIDE SEQUENCE [LARGE SCALE GENOMIC DNA]</scope>
    <source>
        <strain evidence="5 6">SNUC 2204</strain>
    </source>
</reference>
<dbReference type="InterPro" id="IPR016181">
    <property type="entry name" value="Acyl_CoA_acyltransferase"/>
</dbReference>
<sequence length="175" mass="20206">MIEIRPVKIQDANELLDLDIRNRTLFENYSAADRKNADYQLYNYRKNIDKQLQDMKNDDGYHYVIVQIEENKIIGTIDLFAVVRHNIQSCMMGYALDQAYNGKGITTYAAKEVIKIAFNELGFHRVEAGVQPTNIGSVKVLEKAGMIREGLNRANVRINGEWKDHYLYAIVNENF</sequence>
<dbReference type="PROSITE" id="PS51186">
    <property type="entry name" value="GNAT"/>
    <property type="match status" value="1"/>
</dbReference>
<evidence type="ECO:0000313" key="5">
    <source>
        <dbReference type="EMBL" id="PTI30568.1"/>
    </source>
</evidence>
<dbReference type="InterPro" id="IPR051531">
    <property type="entry name" value="N-acetyltransferase"/>
</dbReference>
<keyword evidence="2" id="KW-0012">Acyltransferase</keyword>
<evidence type="ECO:0000256" key="3">
    <source>
        <dbReference type="ARBA" id="ARBA00038502"/>
    </source>
</evidence>
<dbReference type="InterPro" id="IPR000182">
    <property type="entry name" value="GNAT_dom"/>
</dbReference>
<dbReference type="Proteomes" id="UP000241209">
    <property type="component" value="Unassembled WGS sequence"/>
</dbReference>
<keyword evidence="1 5" id="KW-0808">Transferase</keyword>
<evidence type="ECO:0000313" key="6">
    <source>
        <dbReference type="Proteomes" id="UP000241209"/>
    </source>
</evidence>
<dbReference type="RefSeq" id="WP_107556666.1">
    <property type="nucleotide sequence ID" value="NZ_PZFG01000002.1"/>
</dbReference>
<organism evidence="5 6">
    <name type="scientific">Mammaliicoccus vitulinus</name>
    <dbReference type="NCBI Taxonomy" id="71237"/>
    <lineage>
        <taxon>Bacteria</taxon>
        <taxon>Bacillati</taxon>
        <taxon>Bacillota</taxon>
        <taxon>Bacilli</taxon>
        <taxon>Bacillales</taxon>
        <taxon>Staphylococcaceae</taxon>
        <taxon>Mammaliicoccus</taxon>
    </lineage>
</organism>
<dbReference type="PANTHER" id="PTHR43792:SF8">
    <property type="entry name" value="[RIBOSOMAL PROTEIN US5]-ALANINE N-ACETYLTRANSFERASE"/>
    <property type="match status" value="1"/>
</dbReference>
<dbReference type="OrthoDB" id="9795206at2"/>
<name>A0A2T4PVS1_9STAP</name>
<evidence type="ECO:0000256" key="1">
    <source>
        <dbReference type="ARBA" id="ARBA00022679"/>
    </source>
</evidence>
<protein>
    <submittedName>
        <fullName evidence="5">GNAT family N-acetyltransferase</fullName>
    </submittedName>
</protein>
<dbReference type="SUPFAM" id="SSF55729">
    <property type="entry name" value="Acyl-CoA N-acyltransferases (Nat)"/>
    <property type="match status" value="1"/>
</dbReference>
<dbReference type="STRING" id="1167632.GCA_000286335_02295"/>
<dbReference type="PANTHER" id="PTHR43792">
    <property type="entry name" value="GNAT FAMILY, PUTATIVE (AFU_ORTHOLOGUE AFUA_3G00765)-RELATED-RELATED"/>
    <property type="match status" value="1"/>
</dbReference>
<dbReference type="Pfam" id="PF13302">
    <property type="entry name" value="Acetyltransf_3"/>
    <property type="match status" value="1"/>
</dbReference>
<feature type="domain" description="N-acetyltransferase" evidence="4">
    <location>
        <begin position="2"/>
        <end position="173"/>
    </location>
</feature>
<proteinExistence type="inferred from homology"/>
<comment type="caution">
    <text evidence="5">The sequence shown here is derived from an EMBL/GenBank/DDBJ whole genome shotgun (WGS) entry which is preliminary data.</text>
</comment>
<dbReference type="Gene3D" id="3.40.630.30">
    <property type="match status" value="1"/>
</dbReference>
<comment type="similarity">
    <text evidence="3">Belongs to the acetyltransferase family. RimJ subfamily.</text>
</comment>
<dbReference type="GO" id="GO:0008999">
    <property type="term" value="F:protein-N-terminal-alanine acetyltransferase activity"/>
    <property type="evidence" value="ECO:0007669"/>
    <property type="project" value="TreeGrafter"/>
</dbReference>
<evidence type="ECO:0000259" key="4">
    <source>
        <dbReference type="PROSITE" id="PS51186"/>
    </source>
</evidence>